<keyword evidence="2" id="KW-1185">Reference proteome</keyword>
<proteinExistence type="predicted"/>
<accession>A0A2R6P0C8</accession>
<comment type="caution">
    <text evidence="1">The sequence shown here is derived from an EMBL/GenBank/DDBJ whole genome shotgun (WGS) entry which is preliminary data.</text>
</comment>
<reference evidence="1 2" key="1">
    <citation type="submission" date="2018-02" db="EMBL/GenBank/DDBJ databases">
        <title>Genome sequence of the basidiomycete white-rot fungus Phlebia centrifuga.</title>
        <authorList>
            <person name="Granchi Z."/>
            <person name="Peng M."/>
            <person name="de Vries R.P."/>
            <person name="Hilden K."/>
            <person name="Makela M.R."/>
            <person name="Grigoriev I."/>
            <person name="Riley R."/>
        </authorList>
    </citation>
    <scope>NUCLEOTIDE SEQUENCE [LARGE SCALE GENOMIC DNA]</scope>
    <source>
        <strain evidence="1 2">FBCC195</strain>
    </source>
</reference>
<protein>
    <submittedName>
        <fullName evidence="1">Uncharacterized protein</fullName>
    </submittedName>
</protein>
<sequence>MACIAPPDTSEACPFTIIGPLVCPYACLQRASCFLTKLELEDAHPESTLAILPAILASYALASPLEKRVTVTHTGTINSPVNGSSITPGIPFDFHYTDGWGTGCYPGYTLINIWLVDHEPTGSDLNSTYQFPDGDYLYYFGDFLIINDEGLPPMSPPPPPSTFTLQEPLDPAYDDTEVYIAVVEELTSCVPTSYTKYGLTSNDLQYSL</sequence>
<dbReference type="AlphaFoldDB" id="A0A2R6P0C8"/>
<name>A0A2R6P0C8_9APHY</name>
<dbReference type="Proteomes" id="UP000186601">
    <property type="component" value="Unassembled WGS sequence"/>
</dbReference>
<dbReference type="EMBL" id="MLYV02000597">
    <property type="protein sequence ID" value="PSR82192.1"/>
    <property type="molecule type" value="Genomic_DNA"/>
</dbReference>
<dbReference type="OrthoDB" id="2769307at2759"/>
<evidence type="ECO:0000313" key="1">
    <source>
        <dbReference type="EMBL" id="PSR82192.1"/>
    </source>
</evidence>
<evidence type="ECO:0000313" key="2">
    <source>
        <dbReference type="Proteomes" id="UP000186601"/>
    </source>
</evidence>
<gene>
    <name evidence="1" type="ORF">PHLCEN_2v6115</name>
</gene>
<organism evidence="1 2">
    <name type="scientific">Hermanssonia centrifuga</name>
    <dbReference type="NCBI Taxonomy" id="98765"/>
    <lineage>
        <taxon>Eukaryota</taxon>
        <taxon>Fungi</taxon>
        <taxon>Dikarya</taxon>
        <taxon>Basidiomycota</taxon>
        <taxon>Agaricomycotina</taxon>
        <taxon>Agaricomycetes</taxon>
        <taxon>Polyporales</taxon>
        <taxon>Meruliaceae</taxon>
        <taxon>Hermanssonia</taxon>
    </lineage>
</organism>